<reference evidence="2" key="1">
    <citation type="journal article" date="2023" name="Mol. Phylogenet. Evol.">
        <title>Genome-scale phylogeny and comparative genomics of the fungal order Sordariales.</title>
        <authorList>
            <person name="Hensen N."/>
            <person name="Bonometti L."/>
            <person name="Westerberg I."/>
            <person name="Brannstrom I.O."/>
            <person name="Guillou S."/>
            <person name="Cros-Aarteil S."/>
            <person name="Calhoun S."/>
            <person name="Haridas S."/>
            <person name="Kuo A."/>
            <person name="Mondo S."/>
            <person name="Pangilinan J."/>
            <person name="Riley R."/>
            <person name="LaButti K."/>
            <person name="Andreopoulos B."/>
            <person name="Lipzen A."/>
            <person name="Chen C."/>
            <person name="Yan M."/>
            <person name="Daum C."/>
            <person name="Ng V."/>
            <person name="Clum A."/>
            <person name="Steindorff A."/>
            <person name="Ohm R.A."/>
            <person name="Martin F."/>
            <person name="Silar P."/>
            <person name="Natvig D.O."/>
            <person name="Lalanne C."/>
            <person name="Gautier V."/>
            <person name="Ament-Velasquez S.L."/>
            <person name="Kruys A."/>
            <person name="Hutchinson M.I."/>
            <person name="Powell A.J."/>
            <person name="Barry K."/>
            <person name="Miller A.N."/>
            <person name="Grigoriev I.V."/>
            <person name="Debuchy R."/>
            <person name="Gladieux P."/>
            <person name="Hiltunen Thoren M."/>
            <person name="Johannesson H."/>
        </authorList>
    </citation>
    <scope>NUCLEOTIDE SEQUENCE [LARGE SCALE GENOMIC DNA]</scope>
    <source>
        <strain evidence="2">CBS 340.73</strain>
    </source>
</reference>
<protein>
    <submittedName>
        <fullName evidence="1">Uncharacterized protein</fullName>
    </submittedName>
</protein>
<comment type="caution">
    <text evidence="1">The sequence shown here is derived from an EMBL/GenBank/DDBJ whole genome shotgun (WGS) entry which is preliminary data.</text>
</comment>
<gene>
    <name evidence="1" type="ORF">QBC46DRAFT_364914</name>
</gene>
<accession>A0AAN6N546</accession>
<dbReference type="Proteomes" id="UP001303473">
    <property type="component" value="Unassembled WGS sequence"/>
</dbReference>
<evidence type="ECO:0000313" key="1">
    <source>
        <dbReference type="EMBL" id="KAK3939340.1"/>
    </source>
</evidence>
<proteinExistence type="predicted"/>
<organism evidence="1 2">
    <name type="scientific">Diplogelasinospora grovesii</name>
    <dbReference type="NCBI Taxonomy" id="303347"/>
    <lineage>
        <taxon>Eukaryota</taxon>
        <taxon>Fungi</taxon>
        <taxon>Dikarya</taxon>
        <taxon>Ascomycota</taxon>
        <taxon>Pezizomycotina</taxon>
        <taxon>Sordariomycetes</taxon>
        <taxon>Sordariomycetidae</taxon>
        <taxon>Sordariales</taxon>
        <taxon>Diplogelasinosporaceae</taxon>
        <taxon>Diplogelasinospora</taxon>
    </lineage>
</organism>
<name>A0AAN6N546_9PEZI</name>
<dbReference type="AlphaFoldDB" id="A0AAN6N546"/>
<keyword evidence="2" id="KW-1185">Reference proteome</keyword>
<evidence type="ECO:0000313" key="2">
    <source>
        <dbReference type="Proteomes" id="UP001303473"/>
    </source>
</evidence>
<sequence>MQLLHALVDIVQVFNKFFFHQADIGEFDYKINIDGFNKQRHSHRDWADPTRHEFLLASNNFLSVNYAFNHQPEPAGPLPVLLQLLSARPLHLLIVRHSGTSAASDRRGGIPASGGGCVVSRPLQLYLYLRVLPDDGLYLSCRRQSLVTWHIYSTLYLLISNVKSGSDITNS</sequence>
<dbReference type="EMBL" id="MU853813">
    <property type="protein sequence ID" value="KAK3939340.1"/>
    <property type="molecule type" value="Genomic_DNA"/>
</dbReference>